<dbReference type="AlphaFoldDB" id="A0A9W9D213"/>
<evidence type="ECO:0000313" key="3">
    <source>
        <dbReference type="Proteomes" id="UP001140510"/>
    </source>
</evidence>
<evidence type="ECO:0000259" key="1">
    <source>
        <dbReference type="Pfam" id="PF06985"/>
    </source>
</evidence>
<organism evidence="2 3">
    <name type="scientific">Didymella pomorum</name>
    <dbReference type="NCBI Taxonomy" id="749634"/>
    <lineage>
        <taxon>Eukaryota</taxon>
        <taxon>Fungi</taxon>
        <taxon>Dikarya</taxon>
        <taxon>Ascomycota</taxon>
        <taxon>Pezizomycotina</taxon>
        <taxon>Dothideomycetes</taxon>
        <taxon>Pleosporomycetidae</taxon>
        <taxon>Pleosporales</taxon>
        <taxon>Pleosporineae</taxon>
        <taxon>Didymellaceae</taxon>
        <taxon>Didymella</taxon>
    </lineage>
</organism>
<protein>
    <recommendedName>
        <fullName evidence="1">Heterokaryon incompatibility domain-containing protein</fullName>
    </recommendedName>
</protein>
<reference evidence="2" key="1">
    <citation type="submission" date="2022-10" db="EMBL/GenBank/DDBJ databases">
        <title>Tapping the CABI collections for fungal endophytes: first genome assemblies for Collariella, Neodidymelliopsis, Ascochyta clinopodiicola, Didymella pomorum, Didymosphaeria variabile, Neocosmospora piperis and Neocucurbitaria cava.</title>
        <authorList>
            <person name="Hill R."/>
        </authorList>
    </citation>
    <scope>NUCLEOTIDE SEQUENCE</scope>
    <source>
        <strain evidence="2">IMI 355091</strain>
    </source>
</reference>
<feature type="domain" description="Heterokaryon incompatibility" evidence="1">
    <location>
        <begin position="275"/>
        <end position="420"/>
    </location>
</feature>
<dbReference type="Pfam" id="PF26639">
    <property type="entry name" value="Het-6_barrel"/>
    <property type="match status" value="1"/>
</dbReference>
<proteinExistence type="predicted"/>
<dbReference type="Pfam" id="PF06985">
    <property type="entry name" value="HET"/>
    <property type="match status" value="1"/>
</dbReference>
<gene>
    <name evidence="2" type="ORF">N0V91_010446</name>
</gene>
<sequence length="873" mass="99583">MGPEIKLVNADVASLASCNPSQQVRHFENNLYIRGEKESEFVVPRLEYTPMNTEQSEARLLRLHPTTDVSQHVRCDLEFHHLSRLPPFIAIQNARGYRNIEEAIEVAHDSIRHALVISAALERFLRYLRSRIEEPTYIWVRYACVLEYNLQEQQTYWTREFSDKMYAAASMKFDMHEINSRLIENGYFEKVVDSRYRTWKKKWYGHPDEVVLPRVCPVRLGTKPDNESLTMQHRYMPLDMVADEIRIVCVMPAEHETAPIIMHVAHCPIKCEVTYIALSYRWGTDEVPEQVILNGQVKSIRKNLAEAIRLLRMEQAIVPLWIDAISINQQDAAERSRQVRRMGKIYDNAMSVYSWAGPKTDDTDEAIDLMLELEKHPMVRFDDFGNFDVGVEPGRLPRMCAALYKLITRQYFRRTWILQEIALASSPAVMVGAKRAFSFDTLDKAAYHLHDMVTRDPALISQIVESDSSLLELDVRALAYARKIFYFRYLVSGGLGGGNKLGLFCRIKISSPGFLNALMLARDFECTDPRDRIYGLWNLAQDKSGLDLTPGYGRSYEQVYVEFSKAWALQHTSLDVLGAVEATSESLPFYRISPSWCANWNIPATSSSLVRKDYLPARFMSAMQDQSGKIYAADGDVNDAAFLYPLFSFQGSALHCTGLLIDRINGILGDAPEIPAGSALKSTWRFLFWMDRLEQMYRTRGLDIYEDPGRAICAMMHGDSVRAWLPATDSKYDSGQCLKNERYVCLPAESRHVLPYARSYDRAEAMSVVDTVLRGRRPFVTDSGYMGLGPAYITEDTVDNNKTWKTAGWQLAIVAGCSVPLLLRQRGDETYELIGTCFVQGWMDGEWIETMMGADDPAEFWNGVREGAQLVIT</sequence>
<dbReference type="InterPro" id="IPR052895">
    <property type="entry name" value="HetReg/Transcr_Mod"/>
</dbReference>
<name>A0A9W9D213_9PLEO</name>
<accession>A0A9W9D213</accession>
<dbReference type="OrthoDB" id="4850726at2759"/>
<dbReference type="PANTHER" id="PTHR24148">
    <property type="entry name" value="ANKYRIN REPEAT DOMAIN-CONTAINING PROTEIN 39 HOMOLOG-RELATED"/>
    <property type="match status" value="1"/>
</dbReference>
<evidence type="ECO:0000313" key="2">
    <source>
        <dbReference type="EMBL" id="KAJ4398098.1"/>
    </source>
</evidence>
<comment type="caution">
    <text evidence="2">The sequence shown here is derived from an EMBL/GenBank/DDBJ whole genome shotgun (WGS) entry which is preliminary data.</text>
</comment>
<dbReference type="Proteomes" id="UP001140510">
    <property type="component" value="Unassembled WGS sequence"/>
</dbReference>
<dbReference type="PANTHER" id="PTHR24148:SF64">
    <property type="entry name" value="HETEROKARYON INCOMPATIBILITY DOMAIN-CONTAINING PROTEIN"/>
    <property type="match status" value="1"/>
</dbReference>
<dbReference type="EMBL" id="JAPEVA010000139">
    <property type="protein sequence ID" value="KAJ4398098.1"/>
    <property type="molecule type" value="Genomic_DNA"/>
</dbReference>
<dbReference type="InterPro" id="IPR010730">
    <property type="entry name" value="HET"/>
</dbReference>
<keyword evidence="3" id="KW-1185">Reference proteome</keyword>